<proteinExistence type="predicted"/>
<dbReference type="PROSITE" id="PS50156">
    <property type="entry name" value="SSD"/>
    <property type="match status" value="1"/>
</dbReference>
<evidence type="ECO:0000256" key="1">
    <source>
        <dbReference type="ARBA" id="ARBA00004141"/>
    </source>
</evidence>
<keyword evidence="2 6" id="KW-0812">Transmembrane</keyword>
<keyword evidence="4 6" id="KW-0472">Membrane</keyword>
<feature type="transmembrane region" description="Helical" evidence="6">
    <location>
        <begin position="522"/>
        <end position="545"/>
    </location>
</feature>
<keyword evidence="9" id="KW-1185">Reference proteome</keyword>
<keyword evidence="3 6" id="KW-1133">Transmembrane helix</keyword>
<evidence type="ECO:0000256" key="4">
    <source>
        <dbReference type="ARBA" id="ARBA00023136"/>
    </source>
</evidence>
<dbReference type="InParanoid" id="D7FVR1"/>
<feature type="domain" description="SSD" evidence="7">
    <location>
        <begin position="453"/>
        <end position="619"/>
    </location>
</feature>
<dbReference type="PANTHER" id="PTHR46022">
    <property type="entry name" value="PROTEIN PATCHED"/>
    <property type="match status" value="1"/>
</dbReference>
<dbReference type="PANTHER" id="PTHR46022:SF1">
    <property type="entry name" value="PROTEIN PATCHED"/>
    <property type="match status" value="1"/>
</dbReference>
<dbReference type="InterPro" id="IPR000731">
    <property type="entry name" value="SSD"/>
</dbReference>
<feature type="transmembrane region" description="Helical" evidence="6">
    <location>
        <begin position="885"/>
        <end position="904"/>
    </location>
</feature>
<dbReference type="AlphaFoldDB" id="D7FVR1"/>
<comment type="subcellular location">
    <subcellularLocation>
        <location evidence="1">Membrane</location>
        <topology evidence="1">Multi-pass membrane protein</topology>
    </subcellularLocation>
</comment>
<evidence type="ECO:0000256" key="2">
    <source>
        <dbReference type="ARBA" id="ARBA00022692"/>
    </source>
</evidence>
<dbReference type="Proteomes" id="UP000002630">
    <property type="component" value="Unassembled WGS sequence"/>
</dbReference>
<dbReference type="OrthoDB" id="6510177at2759"/>
<organism evidence="8 9">
    <name type="scientific">Ectocarpus siliculosus</name>
    <name type="common">Brown alga</name>
    <name type="synonym">Conferva siliculosa</name>
    <dbReference type="NCBI Taxonomy" id="2880"/>
    <lineage>
        <taxon>Eukaryota</taxon>
        <taxon>Sar</taxon>
        <taxon>Stramenopiles</taxon>
        <taxon>Ochrophyta</taxon>
        <taxon>PX clade</taxon>
        <taxon>Phaeophyceae</taxon>
        <taxon>Ectocarpales</taxon>
        <taxon>Ectocarpaceae</taxon>
        <taxon>Ectocarpus</taxon>
    </lineage>
</organism>
<dbReference type="SUPFAM" id="SSF82866">
    <property type="entry name" value="Multidrug efflux transporter AcrB transmembrane domain"/>
    <property type="match status" value="2"/>
</dbReference>
<evidence type="ECO:0000313" key="8">
    <source>
        <dbReference type="EMBL" id="CBJ31976.1"/>
    </source>
</evidence>
<evidence type="ECO:0000259" key="7">
    <source>
        <dbReference type="PROSITE" id="PS50156"/>
    </source>
</evidence>
<dbReference type="InterPro" id="IPR053958">
    <property type="entry name" value="HMGCR/SNAP/NPC1-like_SSD"/>
</dbReference>
<feature type="transmembrane region" description="Helical" evidence="6">
    <location>
        <begin position="602"/>
        <end position="619"/>
    </location>
</feature>
<keyword evidence="5" id="KW-0325">Glycoprotein</keyword>
<accession>D7FVR1</accession>
<evidence type="ECO:0000256" key="6">
    <source>
        <dbReference type="SAM" id="Phobius"/>
    </source>
</evidence>
<dbReference type="Gene3D" id="1.20.1640.10">
    <property type="entry name" value="Multidrug efflux transporter AcrB transmembrane domain"/>
    <property type="match status" value="2"/>
</dbReference>
<feature type="transmembrane region" description="Helical" evidence="6">
    <location>
        <begin position="910"/>
        <end position="932"/>
    </location>
</feature>
<evidence type="ECO:0000256" key="3">
    <source>
        <dbReference type="ARBA" id="ARBA00022989"/>
    </source>
</evidence>
<evidence type="ECO:0000313" key="9">
    <source>
        <dbReference type="Proteomes" id="UP000002630"/>
    </source>
</evidence>
<dbReference type="Pfam" id="PF12349">
    <property type="entry name" value="Sterol-sensing"/>
    <property type="match status" value="1"/>
</dbReference>
<evidence type="ECO:0000256" key="5">
    <source>
        <dbReference type="ARBA" id="ARBA00023180"/>
    </source>
</evidence>
<reference evidence="8 9" key="1">
    <citation type="journal article" date="2010" name="Nature">
        <title>The Ectocarpus genome and the independent evolution of multicellularity in brown algae.</title>
        <authorList>
            <person name="Cock J.M."/>
            <person name="Sterck L."/>
            <person name="Rouze P."/>
            <person name="Scornet D."/>
            <person name="Allen A.E."/>
            <person name="Amoutzias G."/>
            <person name="Anthouard V."/>
            <person name="Artiguenave F."/>
            <person name="Aury J.M."/>
            <person name="Badger J.H."/>
            <person name="Beszteri B."/>
            <person name="Billiau K."/>
            <person name="Bonnet E."/>
            <person name="Bothwell J.H."/>
            <person name="Bowler C."/>
            <person name="Boyen C."/>
            <person name="Brownlee C."/>
            <person name="Carrano C.J."/>
            <person name="Charrier B."/>
            <person name="Cho G.Y."/>
            <person name="Coelho S.M."/>
            <person name="Collen J."/>
            <person name="Corre E."/>
            <person name="Da Silva C."/>
            <person name="Delage L."/>
            <person name="Delaroque N."/>
            <person name="Dittami S.M."/>
            <person name="Doulbeau S."/>
            <person name="Elias M."/>
            <person name="Farnham G."/>
            <person name="Gachon C.M."/>
            <person name="Gschloessl B."/>
            <person name="Heesch S."/>
            <person name="Jabbari K."/>
            <person name="Jubin C."/>
            <person name="Kawai H."/>
            <person name="Kimura K."/>
            <person name="Kloareg B."/>
            <person name="Kupper F.C."/>
            <person name="Lang D."/>
            <person name="Le Bail A."/>
            <person name="Leblanc C."/>
            <person name="Lerouge P."/>
            <person name="Lohr M."/>
            <person name="Lopez P.J."/>
            <person name="Martens C."/>
            <person name="Maumus F."/>
            <person name="Michel G."/>
            <person name="Miranda-Saavedra D."/>
            <person name="Morales J."/>
            <person name="Moreau H."/>
            <person name="Motomura T."/>
            <person name="Nagasato C."/>
            <person name="Napoli C.A."/>
            <person name="Nelson D.R."/>
            <person name="Nyvall-Collen P."/>
            <person name="Peters A.F."/>
            <person name="Pommier C."/>
            <person name="Potin P."/>
            <person name="Poulain J."/>
            <person name="Quesneville H."/>
            <person name="Read B."/>
            <person name="Rensing S.A."/>
            <person name="Ritter A."/>
            <person name="Rousvoal S."/>
            <person name="Samanta M."/>
            <person name="Samson G."/>
            <person name="Schroeder D.C."/>
            <person name="Segurens B."/>
            <person name="Strittmatter M."/>
            <person name="Tonon T."/>
            <person name="Tregear J.W."/>
            <person name="Valentin K."/>
            <person name="von Dassow P."/>
            <person name="Yamagishi T."/>
            <person name="Van de Peer Y."/>
            <person name="Wincker P."/>
        </authorList>
    </citation>
    <scope>NUCLEOTIDE SEQUENCE [LARGE SCALE GENOMIC DNA]</scope>
    <source>
        <strain evidence="9">Ec32 / CCAP1310/4</strain>
    </source>
</reference>
<feature type="transmembrane region" description="Helical" evidence="6">
    <location>
        <begin position="1014"/>
        <end position="1037"/>
    </location>
</feature>
<feature type="transmembrane region" description="Helical" evidence="6">
    <location>
        <begin position="982"/>
        <end position="1002"/>
    </location>
</feature>
<name>D7FVR1_ECTSI</name>
<feature type="transmembrane region" description="Helical" evidence="6">
    <location>
        <begin position="489"/>
        <end position="510"/>
    </location>
</feature>
<protein>
    <recommendedName>
        <fullName evidence="7">SSD domain-containing protein</fullName>
    </recommendedName>
</protein>
<sequence>MTGHCLFCRACFVFVVDQGVAATYANYGGLVARRPLPLFLLGLVLATVACVGLINLQTTNDVLSIWMYRGTRLDGEKEFYETYFGGDTRAENVMISADDGGNAATLLGLQAMQEAVSSLIPGGDSEITYERSGETYGVADTCQSATVPSYFRPYNNTAESPFDWALTGAFMSYGYREVYLCAKEGVGPIPLPAEDLPAGWGIDRFPCSRLSPLDCFQEGGYDYPEALQQLDLVSTFVRFNNETVTAECVQDFGDVVSALQVFNGGTEEEAAAASAAATAQLTLVIDAFFSWGYHWRLPYTEMTEDEIVAHLQAAREFTSSDADPTDCIATAVAGGSPACCLSWAATKLETDLIFAGVDDSDGSIKYLMTTQANFPINHPAWISTMEARGVTTEEGREAIALGWEAAMVDDMTPRFEEETGSGFGEGETFEDVDLDFFAKRSGDDIIENGNTPEPYLIIIAYLGMVIFAAVSMGSWKFSEPKSVALYSRVLLSLGGMFVVALSTAACLGFISALSIPLTPLSVSVVPFLSLGIGIDDMIIFIYTLVHTTDSPGDPRRRLVTTLVHAGPSVTVTSIAVASCFLVASAVNILTVRYFALHMGFQMLFHLVLLHLMLLPLMYWDSIRVAANRSDMFLIKLSPEGILPEAEFACANNTQRFVEKFYAPLVRNKIFKTLVIVIAIAMTAALAWLGFSEIKLGVGLNTLAVEGSYQNSFLSVFETEFDASSVMLVTKEVDFGTYQETLLEMQDVVQDVEWVSDVSTIKDNSWLADSFSSLLTPTEEIIPADEFNERFAEWIQGQGVTSANNFYCAEGTDGPRVDCAEFDPDTTVIKASQQLLYVHDQTTRENNVKMFRDMREAVDSVDPDRDTFAYSDTFALQSQYLYSWQMLFWVVGGGAVMVAVIIAVLQGSLTISLLMAGTIIMVVLQVFGFLTLLDVGLNGFTIVNLCVMVGLVVEFTAHIGRGFLFTAGDNRDDRVAQTLTELLWPTFAGACTTFFAVLPLTFSKISFFHSYYFQTFAIMTALGFFAGVCFLPVMFSILGPSSQSIQKVVNEDGKGFSGDINAGGGEVKAG</sequence>
<feature type="transmembrane region" description="Helical" evidence="6">
    <location>
        <begin position="455"/>
        <end position="477"/>
    </location>
</feature>
<dbReference type="EMBL" id="FN649760">
    <property type="protein sequence ID" value="CBJ31976.1"/>
    <property type="molecule type" value="Genomic_DNA"/>
</dbReference>
<feature type="transmembrane region" description="Helical" evidence="6">
    <location>
        <begin position="565"/>
        <end position="590"/>
    </location>
</feature>
<dbReference type="GO" id="GO:0005886">
    <property type="term" value="C:plasma membrane"/>
    <property type="evidence" value="ECO:0007669"/>
    <property type="project" value="TreeGrafter"/>
</dbReference>
<feature type="transmembrane region" description="Helical" evidence="6">
    <location>
        <begin position="37"/>
        <end position="56"/>
    </location>
</feature>
<feature type="transmembrane region" description="Helical" evidence="6">
    <location>
        <begin position="939"/>
        <end position="962"/>
    </location>
</feature>
<gene>
    <name evidence="8" type="ORF">Esi_0298_0004</name>
</gene>
<feature type="transmembrane region" description="Helical" evidence="6">
    <location>
        <begin position="669"/>
        <end position="690"/>
    </location>
</feature>
<dbReference type="eggNOG" id="KOG1933">
    <property type="taxonomic scope" value="Eukaryota"/>
</dbReference>